<evidence type="ECO:0000259" key="14">
    <source>
        <dbReference type="PROSITE" id="PS51352"/>
    </source>
</evidence>
<keyword evidence="7" id="KW-0256">Endoplasmic reticulum</keyword>
<keyword evidence="5 13" id="KW-0732">Signal</keyword>
<dbReference type="EC" id="5.3.4.1" evidence="4 13"/>
<dbReference type="InterPro" id="IPR005788">
    <property type="entry name" value="PDI_thioredoxin-like_dom"/>
</dbReference>
<keyword evidence="8 11" id="KW-1015">Disulfide bond</keyword>
<evidence type="ECO:0000256" key="4">
    <source>
        <dbReference type="ARBA" id="ARBA00012723"/>
    </source>
</evidence>
<comment type="subcellular location">
    <subcellularLocation>
        <location evidence="2">Endoplasmic reticulum lumen</location>
    </subcellularLocation>
</comment>
<name>A0A0R3SXU5_HYMDI</name>
<dbReference type="GO" id="GO:0034976">
    <property type="term" value="P:response to endoplasmic reticulum stress"/>
    <property type="evidence" value="ECO:0007669"/>
    <property type="project" value="TreeGrafter"/>
</dbReference>
<reference evidence="16 18" key="3">
    <citation type="submission" date="2019-07" db="EMBL/GenBank/DDBJ databases">
        <authorList>
            <person name="Jastrzebski P J."/>
            <person name="Paukszto L."/>
            <person name="Jastrzebski P J."/>
        </authorList>
    </citation>
    <scope>NUCLEOTIDE SEQUENCE [LARGE SCALE GENOMIC DNA]</scope>
    <source>
        <strain evidence="16 18">WMS-il1</strain>
    </source>
</reference>
<evidence type="ECO:0000256" key="11">
    <source>
        <dbReference type="PIRSR" id="PIRSR605792-51"/>
    </source>
</evidence>
<evidence type="ECO:0000256" key="6">
    <source>
        <dbReference type="ARBA" id="ARBA00022737"/>
    </source>
</evidence>
<dbReference type="Gene3D" id="3.40.30.10">
    <property type="entry name" value="Glutaredoxin"/>
    <property type="match status" value="4"/>
</dbReference>
<dbReference type="GO" id="GO:0005788">
    <property type="term" value="C:endoplasmic reticulum lumen"/>
    <property type="evidence" value="ECO:0007669"/>
    <property type="project" value="UniProtKB-SubCell"/>
</dbReference>
<dbReference type="Pfam" id="PF00085">
    <property type="entry name" value="Thioredoxin"/>
    <property type="match status" value="2"/>
</dbReference>
<dbReference type="PROSITE" id="PS00194">
    <property type="entry name" value="THIOREDOXIN_1"/>
    <property type="match status" value="2"/>
</dbReference>
<feature type="chain" id="PRO_5044513869" description="Protein disulfide-isomerase" evidence="13">
    <location>
        <begin position="17"/>
        <end position="476"/>
    </location>
</feature>
<keyword evidence="10 11" id="KW-0676">Redox-active center</keyword>
<comment type="catalytic activity">
    <reaction evidence="1 13">
        <text>Catalyzes the rearrangement of -S-S- bonds in proteins.</text>
        <dbReference type="EC" id="5.3.4.1"/>
    </reaction>
</comment>
<dbReference type="Pfam" id="PF13848">
    <property type="entry name" value="Thioredoxin_6"/>
    <property type="match status" value="1"/>
</dbReference>
<evidence type="ECO:0000313" key="16">
    <source>
        <dbReference type="EMBL" id="VUZ49536.1"/>
    </source>
</evidence>
<dbReference type="NCBIfam" id="TIGR01130">
    <property type="entry name" value="ER_PDI_fam"/>
    <property type="match status" value="1"/>
</dbReference>
<dbReference type="PRINTS" id="PR00421">
    <property type="entry name" value="THIOREDOXIN"/>
</dbReference>
<evidence type="ECO:0000256" key="2">
    <source>
        <dbReference type="ARBA" id="ARBA00004319"/>
    </source>
</evidence>
<keyword evidence="6" id="KW-0677">Repeat</keyword>
<dbReference type="InterPro" id="IPR017937">
    <property type="entry name" value="Thioredoxin_CS"/>
</dbReference>
<dbReference type="GO" id="GO:0003756">
    <property type="term" value="F:protein disulfide isomerase activity"/>
    <property type="evidence" value="ECO:0007669"/>
    <property type="project" value="UniProtKB-EC"/>
</dbReference>
<dbReference type="PROSITE" id="PS51352">
    <property type="entry name" value="THIOREDOXIN_2"/>
    <property type="match status" value="2"/>
</dbReference>
<evidence type="ECO:0000313" key="19">
    <source>
        <dbReference type="WBParaSite" id="HDID_0001058701-mRNA-1"/>
    </source>
</evidence>
<evidence type="ECO:0000256" key="13">
    <source>
        <dbReference type="RuleBase" id="RU361130"/>
    </source>
</evidence>
<evidence type="ECO:0000256" key="10">
    <source>
        <dbReference type="ARBA" id="ARBA00023284"/>
    </source>
</evidence>
<evidence type="ECO:0000313" key="17">
    <source>
        <dbReference type="Proteomes" id="UP000274504"/>
    </source>
</evidence>
<gene>
    <name evidence="15" type="ORF">HDID_LOCUS10585</name>
    <name evidence="16" type="ORF">WMSIL1_LOCUS8797</name>
</gene>
<reference evidence="19" key="1">
    <citation type="submission" date="2017-02" db="UniProtKB">
        <authorList>
            <consortium name="WormBaseParasite"/>
        </authorList>
    </citation>
    <scope>IDENTIFICATION</scope>
</reference>
<comment type="similarity">
    <text evidence="3 12">Belongs to the protein disulfide isomerase family.</text>
</comment>
<organism evidence="19">
    <name type="scientific">Hymenolepis diminuta</name>
    <name type="common">Rat tapeworm</name>
    <dbReference type="NCBI Taxonomy" id="6216"/>
    <lineage>
        <taxon>Eukaryota</taxon>
        <taxon>Metazoa</taxon>
        <taxon>Spiralia</taxon>
        <taxon>Lophotrochozoa</taxon>
        <taxon>Platyhelminthes</taxon>
        <taxon>Cestoda</taxon>
        <taxon>Eucestoda</taxon>
        <taxon>Cyclophyllidea</taxon>
        <taxon>Hymenolepididae</taxon>
        <taxon>Hymenolepis</taxon>
    </lineage>
</organism>
<evidence type="ECO:0000256" key="9">
    <source>
        <dbReference type="ARBA" id="ARBA00023235"/>
    </source>
</evidence>
<dbReference type="AlphaFoldDB" id="A0A0R3SXU5"/>
<dbReference type="EMBL" id="UYSG01011780">
    <property type="protein sequence ID" value="VDL63596.1"/>
    <property type="molecule type" value="Genomic_DNA"/>
</dbReference>
<dbReference type="Proteomes" id="UP000274504">
    <property type="component" value="Unassembled WGS sequence"/>
</dbReference>
<dbReference type="SUPFAM" id="SSF52833">
    <property type="entry name" value="Thioredoxin-like"/>
    <property type="match status" value="4"/>
</dbReference>
<keyword evidence="18" id="KW-1185">Reference proteome</keyword>
<dbReference type="OrthoDB" id="427280at2759"/>
<dbReference type="WBParaSite" id="HDID_0001058701-mRNA-1">
    <property type="protein sequence ID" value="HDID_0001058701-mRNA-1"/>
    <property type="gene ID" value="HDID_0001058701"/>
</dbReference>
<evidence type="ECO:0000256" key="8">
    <source>
        <dbReference type="ARBA" id="ARBA00023157"/>
    </source>
</evidence>
<proteinExistence type="inferred from homology"/>
<feature type="domain" description="Thioredoxin" evidence="14">
    <location>
        <begin position="4"/>
        <end position="122"/>
    </location>
</feature>
<evidence type="ECO:0000256" key="1">
    <source>
        <dbReference type="ARBA" id="ARBA00001182"/>
    </source>
</evidence>
<dbReference type="EMBL" id="CABIJS010000333">
    <property type="protein sequence ID" value="VUZ49536.1"/>
    <property type="molecule type" value="Genomic_DNA"/>
</dbReference>
<evidence type="ECO:0000313" key="15">
    <source>
        <dbReference type="EMBL" id="VDL63596.1"/>
    </source>
</evidence>
<evidence type="ECO:0000256" key="3">
    <source>
        <dbReference type="ARBA" id="ARBA00006347"/>
    </source>
</evidence>
<dbReference type="InterPro" id="IPR005792">
    <property type="entry name" value="Prot_disulphide_isomerase"/>
</dbReference>
<dbReference type="InterPro" id="IPR036249">
    <property type="entry name" value="Thioredoxin-like_sf"/>
</dbReference>
<feature type="domain" description="Thioredoxin" evidence="14">
    <location>
        <begin position="338"/>
        <end position="459"/>
    </location>
</feature>
<keyword evidence="9 13" id="KW-0413">Isomerase</keyword>
<evidence type="ECO:0000256" key="5">
    <source>
        <dbReference type="ARBA" id="ARBA00022729"/>
    </source>
</evidence>
<feature type="disulfide bond" description="Redox-active" evidence="11">
    <location>
        <begin position="45"/>
        <end position="48"/>
    </location>
</feature>
<dbReference type="Proteomes" id="UP000321570">
    <property type="component" value="Unassembled WGS sequence"/>
</dbReference>
<feature type="disulfide bond" description="Redox-active" evidence="11">
    <location>
        <begin position="380"/>
        <end position="383"/>
    </location>
</feature>
<dbReference type="NCBIfam" id="TIGR01126">
    <property type="entry name" value="pdi_dom"/>
    <property type="match status" value="1"/>
</dbReference>
<protein>
    <recommendedName>
        <fullName evidence="4 13">Protein disulfide-isomerase</fullName>
        <ecNumber evidence="4 13">5.3.4.1</ecNumber>
    </recommendedName>
</protein>
<dbReference type="STRING" id="6216.A0A0R3SXU5"/>
<evidence type="ECO:0000256" key="12">
    <source>
        <dbReference type="RuleBase" id="RU004208"/>
    </source>
</evidence>
<dbReference type="PANTHER" id="PTHR18929">
    <property type="entry name" value="PROTEIN DISULFIDE ISOMERASE"/>
    <property type="match status" value="1"/>
</dbReference>
<reference evidence="15 17" key="2">
    <citation type="submission" date="2018-11" db="EMBL/GenBank/DDBJ databases">
        <authorList>
            <consortium name="Pathogen Informatics"/>
        </authorList>
    </citation>
    <scope>NUCLEOTIDE SEQUENCE [LARGE SCALE GENOMIC DNA]</scope>
</reference>
<feature type="signal peptide" evidence="13">
    <location>
        <begin position="1"/>
        <end position="16"/>
    </location>
</feature>
<dbReference type="InterPro" id="IPR013766">
    <property type="entry name" value="Thioredoxin_domain"/>
</dbReference>
<evidence type="ECO:0000313" key="18">
    <source>
        <dbReference type="Proteomes" id="UP000321570"/>
    </source>
</evidence>
<dbReference type="CDD" id="cd02961">
    <property type="entry name" value="PDI_a_family"/>
    <property type="match status" value="1"/>
</dbReference>
<sequence length="476" mass="53826">MWGVLVLAAFVPLGLCGDVISITKDNQEELFKQPLSLVKYYAPWCGHCKALAPDYEKAATDLKNAVPLFEVNCDEDRDLCDKAGVQSFPTLKVYANGIHIDDYNGPRTREALVSFMLEQSLPPASEIDAKQLKQALDSNDYTVILQSNDSSEIDEFQNVARKMRKYFRFSYTKDKLLDSAADTLVTLNRPKLFESKLEERTLSYKGKVVEADLEKWIRDNIIGLVGIRSEKFDSFIGQPQLVLYTQVEFDRNPSNIRYYRNRLLQAAKESKSDLQYALADDKLFATEMEHIGIGLSENAAVAVIRTGENKNYVLENTKVTVDSLKKFISDYNAGTLEEFIKSEAIPLEQEDVVKVVGKTFKDIVYDESKDVLIEFFAPWCGHCKALKPKYEQLAKKLSKEKNVVIAAIDATANTYPKEFEIAGYPTLFWVSQGNKKKPVPYEGAREVDDLLKFVAKSATKELEGYTRDGVARRGEL</sequence>
<dbReference type="PANTHER" id="PTHR18929:SF132">
    <property type="entry name" value="PROTEIN DISULFIDE-ISOMERASE A3"/>
    <property type="match status" value="1"/>
</dbReference>
<dbReference type="CDD" id="cd02995">
    <property type="entry name" value="PDI_a_PDI_a'_C"/>
    <property type="match status" value="1"/>
</dbReference>
<evidence type="ECO:0000256" key="7">
    <source>
        <dbReference type="ARBA" id="ARBA00022824"/>
    </source>
</evidence>
<accession>A0A0R3SXU5</accession>
<dbReference type="GO" id="GO:0006457">
    <property type="term" value="P:protein folding"/>
    <property type="evidence" value="ECO:0007669"/>
    <property type="project" value="TreeGrafter"/>
</dbReference>